<dbReference type="AlphaFoldDB" id="A0A5T1YTB7"/>
<evidence type="ECO:0000313" key="1">
    <source>
        <dbReference type="EMBL" id="EAL8417261.1"/>
    </source>
</evidence>
<dbReference type="Proteomes" id="UP000333665">
    <property type="component" value="Unassembled WGS sequence"/>
</dbReference>
<reference evidence="1 2" key="1">
    <citation type="submission" date="2018-08" db="EMBL/GenBank/DDBJ databases">
        <authorList>
            <consortium name="NARMS: The National Antimicrobial Resistance Monitoring System"/>
        </authorList>
    </citation>
    <scope>NUCLEOTIDE SEQUENCE [LARGE SCALE GENOMIC DNA]</scope>
    <source>
        <strain evidence="1 2">FSIS11812579</strain>
    </source>
</reference>
<gene>
    <name evidence="1" type="ORF">DYF97_07785</name>
</gene>
<accession>A0A5T1YTB7</accession>
<protein>
    <submittedName>
        <fullName evidence="1">Uncharacterized protein</fullName>
    </submittedName>
</protein>
<sequence>MKYKYIKWNKEEKCAIFFLDIDYSLWKKTQLKENVYNNPSLIISSFLITKMDILELFEYYILFICGKSMGTSRWECNNSILLGTCNIDNLSNPFSLNTPKPTYISEYINILGQLFLAGYIDFGSYCDEEDRNKIDYPSNLSYYKEDKYQAWIYFRDNFFYTDAFSKGYYDDILIYKGKEYTANTLPKLKKGETIYSTMHSAASWDMPRYWSGYNIWVATTPKGTKYFNEILAPKFYNKYKDLEVEIDDKGNIIRWIGKINR</sequence>
<dbReference type="EMBL" id="AACRQU010000020">
    <property type="protein sequence ID" value="EAL8417261.1"/>
    <property type="molecule type" value="Genomic_DNA"/>
</dbReference>
<name>A0A5T1YTB7_CAMCO</name>
<dbReference type="RefSeq" id="WP_061474636.1">
    <property type="nucleotide sequence ID" value="NZ_JBDHPT010000006.1"/>
</dbReference>
<proteinExistence type="predicted"/>
<comment type="caution">
    <text evidence="1">The sequence shown here is derived from an EMBL/GenBank/DDBJ whole genome shotgun (WGS) entry which is preliminary data.</text>
</comment>
<evidence type="ECO:0000313" key="2">
    <source>
        <dbReference type="Proteomes" id="UP000333665"/>
    </source>
</evidence>
<organism evidence="1 2">
    <name type="scientific">Campylobacter coli</name>
    <dbReference type="NCBI Taxonomy" id="195"/>
    <lineage>
        <taxon>Bacteria</taxon>
        <taxon>Pseudomonadati</taxon>
        <taxon>Campylobacterota</taxon>
        <taxon>Epsilonproteobacteria</taxon>
        <taxon>Campylobacterales</taxon>
        <taxon>Campylobacteraceae</taxon>
        <taxon>Campylobacter</taxon>
    </lineage>
</organism>